<dbReference type="OrthoDB" id="534213at2759"/>
<dbReference type="InterPro" id="IPR024616">
    <property type="entry name" value="Pherophorin"/>
</dbReference>
<organism evidence="3 4">
    <name type="scientific">Gonium pectorale</name>
    <name type="common">Green alga</name>
    <dbReference type="NCBI Taxonomy" id="33097"/>
    <lineage>
        <taxon>Eukaryota</taxon>
        <taxon>Viridiplantae</taxon>
        <taxon>Chlorophyta</taxon>
        <taxon>core chlorophytes</taxon>
        <taxon>Chlorophyceae</taxon>
        <taxon>CS clade</taxon>
        <taxon>Chlamydomonadales</taxon>
        <taxon>Volvocaceae</taxon>
        <taxon>Gonium</taxon>
    </lineage>
</organism>
<feature type="signal peptide" evidence="1">
    <location>
        <begin position="1"/>
        <end position="38"/>
    </location>
</feature>
<feature type="chain" id="PRO_5007562252" description="Pherophorin domain-containing protein" evidence="1">
    <location>
        <begin position="39"/>
        <end position="218"/>
    </location>
</feature>
<dbReference type="EMBL" id="LSYV01000008">
    <property type="protein sequence ID" value="KXZ53130.1"/>
    <property type="molecule type" value="Genomic_DNA"/>
</dbReference>
<reference evidence="4" key="1">
    <citation type="journal article" date="2016" name="Nat. Commun.">
        <title>The Gonium pectorale genome demonstrates co-option of cell cycle regulation during the evolution of multicellularity.</title>
        <authorList>
            <person name="Hanschen E.R."/>
            <person name="Marriage T.N."/>
            <person name="Ferris P.J."/>
            <person name="Hamaji T."/>
            <person name="Toyoda A."/>
            <person name="Fujiyama A."/>
            <person name="Neme R."/>
            <person name="Noguchi H."/>
            <person name="Minakuchi Y."/>
            <person name="Suzuki M."/>
            <person name="Kawai-Toyooka H."/>
            <person name="Smith D.R."/>
            <person name="Sparks H."/>
            <person name="Anderson J."/>
            <person name="Bakaric R."/>
            <person name="Luria V."/>
            <person name="Karger A."/>
            <person name="Kirschner M.W."/>
            <person name="Durand P.M."/>
            <person name="Michod R.E."/>
            <person name="Nozaki H."/>
            <person name="Olson B.J."/>
        </authorList>
    </citation>
    <scope>NUCLEOTIDE SEQUENCE [LARGE SCALE GENOMIC DNA]</scope>
    <source>
        <strain evidence="4">NIES-2863</strain>
    </source>
</reference>
<gene>
    <name evidence="3" type="ORF">GPECTOR_7g1021</name>
</gene>
<dbReference type="AlphaFoldDB" id="A0A150GUX6"/>
<dbReference type="STRING" id="33097.A0A150GUX6"/>
<evidence type="ECO:0000313" key="3">
    <source>
        <dbReference type="EMBL" id="KXZ53130.1"/>
    </source>
</evidence>
<dbReference type="Proteomes" id="UP000075714">
    <property type="component" value="Unassembled WGS sequence"/>
</dbReference>
<evidence type="ECO:0000313" key="4">
    <source>
        <dbReference type="Proteomes" id="UP000075714"/>
    </source>
</evidence>
<keyword evidence="1" id="KW-0732">Signal</keyword>
<name>A0A150GUX6_GONPE</name>
<keyword evidence="4" id="KW-1185">Reference proteome</keyword>
<protein>
    <recommendedName>
        <fullName evidence="2">Pherophorin domain-containing protein</fullName>
    </recommendedName>
</protein>
<evidence type="ECO:0000256" key="1">
    <source>
        <dbReference type="SAM" id="SignalP"/>
    </source>
</evidence>
<evidence type="ECO:0000259" key="2">
    <source>
        <dbReference type="Pfam" id="PF12499"/>
    </source>
</evidence>
<dbReference type="Pfam" id="PF12499">
    <property type="entry name" value="DUF3707"/>
    <property type="match status" value="1"/>
</dbReference>
<sequence>MDARAWNVYSCCAGTRHRCSVGALLCVLAAALLSVASAGPLAGTRFPFESCIKTDGSSRFSAYLKNNTYDVWTGTSRVCIGFEVAPADACDAGPYRCCNTNFNKFKFYPSPNCRRAMREVFFQLNTGPPVKIDALYYEDEGEEFIGKVTTLPFTLENADGGSICWTLVPPCGTLYEFTHEATRDKGLFEIALYDRKVDNYEVRTGPGVLPTGGRLERR</sequence>
<accession>A0A150GUX6</accession>
<comment type="caution">
    <text evidence="3">The sequence shown here is derived from an EMBL/GenBank/DDBJ whole genome shotgun (WGS) entry which is preliminary data.</text>
</comment>
<proteinExistence type="predicted"/>
<feature type="domain" description="Pherophorin" evidence="2">
    <location>
        <begin position="46"/>
        <end position="199"/>
    </location>
</feature>